<sequence>MANKRKISQIDTTKTNDKLKKKLKEEEEEEHIDDEIENEQEDDDMIEDDQDNIEEGDQDDDVEEGEEGEEEGGDSENNKKKKKVIKIKAMDPEKIQKLKEENENRGIVYMSTIPARMKPAKLKHLLMKYGNVNRMYLVRGNVERKQHRNDMFKEGWIEFNDKKEARRAATLLNNNPMGGKTRDIHRDCLWNLRYLPKFKWHHLQDKLTTQRMERDKKLKMEINRVRKENLALLEQVKISKHVTAKKSSKDKVVRTFKQRSFHEGNNETLSNSIKKSVISNK</sequence>
<dbReference type="PANTHER" id="PTHR12311">
    <property type="entry name" value="ACTIVATOR OF BASAL TRANSCRIPTION 1"/>
    <property type="match status" value="1"/>
</dbReference>
<dbReference type="OrthoDB" id="287393at2759"/>
<dbReference type="Proteomes" id="UP000695562">
    <property type="component" value="Unassembled WGS sequence"/>
</dbReference>
<evidence type="ECO:0000313" key="9">
    <source>
        <dbReference type="Proteomes" id="UP000695562"/>
    </source>
</evidence>
<evidence type="ECO:0000256" key="4">
    <source>
        <dbReference type="ARBA" id="ARBA00023242"/>
    </source>
</evidence>
<dbReference type="EMBL" id="AJWJ01000233">
    <property type="protein sequence ID" value="KAF2073002.1"/>
    <property type="molecule type" value="Genomic_DNA"/>
</dbReference>
<evidence type="ECO:0000256" key="5">
    <source>
        <dbReference type="PROSITE-ProRule" id="PRU00176"/>
    </source>
</evidence>
<dbReference type="Gene3D" id="3.30.70.330">
    <property type="match status" value="1"/>
</dbReference>
<organism evidence="8 9">
    <name type="scientific">Polysphondylium violaceum</name>
    <dbReference type="NCBI Taxonomy" id="133409"/>
    <lineage>
        <taxon>Eukaryota</taxon>
        <taxon>Amoebozoa</taxon>
        <taxon>Evosea</taxon>
        <taxon>Eumycetozoa</taxon>
        <taxon>Dictyostelia</taxon>
        <taxon>Dictyosteliales</taxon>
        <taxon>Dictyosteliaceae</taxon>
        <taxon>Polysphondylium</taxon>
    </lineage>
</organism>
<evidence type="ECO:0000256" key="6">
    <source>
        <dbReference type="SAM" id="MobiDB-lite"/>
    </source>
</evidence>
<comment type="similarity">
    <text evidence="2">Belongs to the ESF2/ABP1 family.</text>
</comment>
<dbReference type="InterPro" id="IPR000504">
    <property type="entry name" value="RRM_dom"/>
</dbReference>
<dbReference type="SUPFAM" id="SSF54928">
    <property type="entry name" value="RNA-binding domain, RBD"/>
    <property type="match status" value="1"/>
</dbReference>
<dbReference type="GO" id="GO:0000472">
    <property type="term" value="P:endonucleolytic cleavage to generate mature 5'-end of SSU-rRNA from (SSU-rRNA, 5.8S rRNA, LSU-rRNA)"/>
    <property type="evidence" value="ECO:0007669"/>
    <property type="project" value="TreeGrafter"/>
</dbReference>
<dbReference type="AlphaFoldDB" id="A0A8J4PT46"/>
<dbReference type="GO" id="GO:0003723">
    <property type="term" value="F:RNA binding"/>
    <property type="evidence" value="ECO:0007669"/>
    <property type="project" value="UniProtKB-UniRule"/>
</dbReference>
<comment type="subcellular location">
    <subcellularLocation>
        <location evidence="1">Nucleus</location>
        <location evidence="1">Nucleolus</location>
    </subcellularLocation>
</comment>
<dbReference type="InterPro" id="IPR034353">
    <property type="entry name" value="ABT1/ESF2_RRM"/>
</dbReference>
<dbReference type="Pfam" id="PF00076">
    <property type="entry name" value="RRM_1"/>
    <property type="match status" value="1"/>
</dbReference>
<evidence type="ECO:0000256" key="2">
    <source>
        <dbReference type="ARBA" id="ARBA00005819"/>
    </source>
</evidence>
<dbReference type="GO" id="GO:0034462">
    <property type="term" value="P:small-subunit processome assembly"/>
    <property type="evidence" value="ECO:0007669"/>
    <property type="project" value="TreeGrafter"/>
</dbReference>
<dbReference type="GO" id="GO:0000480">
    <property type="term" value="P:endonucleolytic cleavage in 5'-ETS of tricistronic rRNA transcript (SSU-rRNA, 5.8S rRNA, LSU-rRNA)"/>
    <property type="evidence" value="ECO:0007669"/>
    <property type="project" value="TreeGrafter"/>
</dbReference>
<feature type="region of interest" description="Disordered" evidence="6">
    <location>
        <begin position="1"/>
        <end position="83"/>
    </location>
</feature>
<evidence type="ECO:0000256" key="1">
    <source>
        <dbReference type="ARBA" id="ARBA00004604"/>
    </source>
</evidence>
<keyword evidence="3 5" id="KW-0694">RNA-binding</keyword>
<dbReference type="InterPro" id="IPR035979">
    <property type="entry name" value="RBD_domain_sf"/>
</dbReference>
<gene>
    <name evidence="8" type="ORF">CYY_005680</name>
</gene>
<accession>A0A8J4PT46</accession>
<reference evidence="8" key="1">
    <citation type="submission" date="2020-01" db="EMBL/GenBank/DDBJ databases">
        <title>Development of genomics and gene disruption for Polysphondylium violaceum indicates a role for the polyketide synthase stlB in stalk morphogenesis.</title>
        <authorList>
            <person name="Narita B."/>
            <person name="Kawabe Y."/>
            <person name="Kin K."/>
            <person name="Saito T."/>
            <person name="Gibbs R."/>
            <person name="Kuspa A."/>
            <person name="Muzny D."/>
            <person name="Queller D."/>
            <person name="Richards S."/>
            <person name="Strassman J."/>
            <person name="Sucgang R."/>
            <person name="Worley K."/>
            <person name="Schaap P."/>
        </authorList>
    </citation>
    <scope>NUCLEOTIDE SEQUENCE</scope>
    <source>
        <strain evidence="8">QSvi11</strain>
    </source>
</reference>
<protein>
    <recommendedName>
        <fullName evidence="7">RRM domain-containing protein</fullName>
    </recommendedName>
</protein>
<dbReference type="GO" id="GO:0005730">
    <property type="term" value="C:nucleolus"/>
    <property type="evidence" value="ECO:0007669"/>
    <property type="project" value="UniProtKB-SubCell"/>
</dbReference>
<keyword evidence="9" id="KW-1185">Reference proteome</keyword>
<evidence type="ECO:0000256" key="3">
    <source>
        <dbReference type="ARBA" id="ARBA00022884"/>
    </source>
</evidence>
<dbReference type="GO" id="GO:0000447">
    <property type="term" value="P:endonucleolytic cleavage in ITS1 to separate SSU-rRNA from 5.8S rRNA and LSU-rRNA from tricistronic rRNA transcript (SSU-rRNA, 5.8S rRNA, LSU-rRNA)"/>
    <property type="evidence" value="ECO:0007669"/>
    <property type="project" value="TreeGrafter"/>
</dbReference>
<dbReference type="CDD" id="cd12263">
    <property type="entry name" value="RRM_ABT1_like"/>
    <property type="match status" value="1"/>
</dbReference>
<dbReference type="InterPro" id="IPR039119">
    <property type="entry name" value="ABT1/Esf2"/>
</dbReference>
<dbReference type="PANTHER" id="PTHR12311:SF7">
    <property type="entry name" value="ACTIVATOR OF BASAL TRANSCRIPTION 1"/>
    <property type="match status" value="1"/>
</dbReference>
<feature type="domain" description="RRM" evidence="7">
    <location>
        <begin position="106"/>
        <end position="184"/>
    </location>
</feature>
<feature type="compositionally biased region" description="Acidic residues" evidence="6">
    <location>
        <begin position="26"/>
        <end position="74"/>
    </location>
</feature>
<comment type="caution">
    <text evidence="8">The sequence shown here is derived from an EMBL/GenBank/DDBJ whole genome shotgun (WGS) entry which is preliminary data.</text>
</comment>
<keyword evidence="4" id="KW-0539">Nucleus</keyword>
<dbReference type="InterPro" id="IPR012677">
    <property type="entry name" value="Nucleotide-bd_a/b_plait_sf"/>
</dbReference>
<evidence type="ECO:0000313" key="8">
    <source>
        <dbReference type="EMBL" id="KAF2073002.1"/>
    </source>
</evidence>
<proteinExistence type="inferred from homology"/>
<dbReference type="PROSITE" id="PS50102">
    <property type="entry name" value="RRM"/>
    <property type="match status" value="1"/>
</dbReference>
<evidence type="ECO:0000259" key="7">
    <source>
        <dbReference type="PROSITE" id="PS50102"/>
    </source>
</evidence>
<name>A0A8J4PT46_9MYCE</name>